<accession>A0A1B6HEN4</accession>
<evidence type="ECO:0000313" key="2">
    <source>
        <dbReference type="EMBL" id="JAS73143.1"/>
    </source>
</evidence>
<reference evidence="2" key="1">
    <citation type="submission" date="2015-11" db="EMBL/GenBank/DDBJ databases">
        <title>De novo transcriptome assembly of four potential Pierce s Disease insect vectors from Arizona vineyards.</title>
        <authorList>
            <person name="Tassone E.E."/>
        </authorList>
    </citation>
    <scope>NUCLEOTIDE SEQUENCE</scope>
</reference>
<protein>
    <submittedName>
        <fullName evidence="2">Uncharacterized protein</fullName>
    </submittedName>
</protein>
<sequence length="238" mass="26628">RHIEIKEFNILITSYFIQIHSTSPPTFLQNTAFPATSKPVFVPVFTPKTKSRSSSSTTYVPVFNPQLRTPSPSSKYQSLPASPSSTREDSTFQDIVGQKPIRPMFGIAQLSHAASDIFQGCEPELNSSQSNQFVRFPLFNPSVSGHPTYRMKDERTLLHLSEPVSSKKMRNKPQVQDVDIRKLAQMREGLSKVNTTTLIAFLRQEGVPCRVKDKKGDLVIKVLTHLQLPVPGPSSQPH</sequence>
<proteinExistence type="predicted"/>
<name>A0A1B6HEN4_9HEMI</name>
<feature type="compositionally biased region" description="Polar residues" evidence="1">
    <location>
        <begin position="66"/>
        <end position="85"/>
    </location>
</feature>
<dbReference type="AlphaFoldDB" id="A0A1B6HEN4"/>
<evidence type="ECO:0000256" key="1">
    <source>
        <dbReference type="SAM" id="MobiDB-lite"/>
    </source>
</evidence>
<feature type="non-terminal residue" evidence="2">
    <location>
        <position position="238"/>
    </location>
</feature>
<gene>
    <name evidence="2" type="ORF">g.10904</name>
</gene>
<feature type="compositionally biased region" description="Low complexity" evidence="1">
    <location>
        <begin position="48"/>
        <end position="58"/>
    </location>
</feature>
<organism evidence="2">
    <name type="scientific">Homalodisca liturata</name>
    <dbReference type="NCBI Taxonomy" id="320908"/>
    <lineage>
        <taxon>Eukaryota</taxon>
        <taxon>Metazoa</taxon>
        <taxon>Ecdysozoa</taxon>
        <taxon>Arthropoda</taxon>
        <taxon>Hexapoda</taxon>
        <taxon>Insecta</taxon>
        <taxon>Pterygota</taxon>
        <taxon>Neoptera</taxon>
        <taxon>Paraneoptera</taxon>
        <taxon>Hemiptera</taxon>
        <taxon>Auchenorrhyncha</taxon>
        <taxon>Membracoidea</taxon>
        <taxon>Cicadellidae</taxon>
        <taxon>Cicadellinae</taxon>
        <taxon>Proconiini</taxon>
        <taxon>Homalodisca</taxon>
    </lineage>
</organism>
<feature type="region of interest" description="Disordered" evidence="1">
    <location>
        <begin position="48"/>
        <end position="91"/>
    </location>
</feature>
<feature type="non-terminal residue" evidence="2">
    <location>
        <position position="1"/>
    </location>
</feature>
<dbReference type="EMBL" id="GECU01034563">
    <property type="protein sequence ID" value="JAS73143.1"/>
    <property type="molecule type" value="Transcribed_RNA"/>
</dbReference>